<dbReference type="Pfam" id="PF04677">
    <property type="entry name" value="CwfJ_C_1"/>
    <property type="match status" value="1"/>
</dbReference>
<feature type="compositionally biased region" description="Basic residues" evidence="2">
    <location>
        <begin position="26"/>
        <end position="48"/>
    </location>
</feature>
<dbReference type="GO" id="GO:0071014">
    <property type="term" value="C:post-mRNA release spliceosomal complex"/>
    <property type="evidence" value="ECO:0007669"/>
    <property type="project" value="TreeGrafter"/>
</dbReference>
<dbReference type="PANTHER" id="PTHR12072:SF5">
    <property type="entry name" value="CWF19-LIKE PROTEIN 2"/>
    <property type="match status" value="1"/>
</dbReference>
<feature type="compositionally biased region" description="Low complexity" evidence="2">
    <location>
        <begin position="409"/>
        <end position="426"/>
    </location>
</feature>
<dbReference type="EMBL" id="QPKB01000006">
    <property type="protein sequence ID" value="RWR86591.1"/>
    <property type="molecule type" value="Genomic_DNA"/>
</dbReference>
<dbReference type="GO" id="GO:0000398">
    <property type="term" value="P:mRNA splicing, via spliceosome"/>
    <property type="evidence" value="ECO:0007669"/>
    <property type="project" value="TreeGrafter"/>
</dbReference>
<dbReference type="STRING" id="337451.A0A3S3MMZ7"/>
<feature type="compositionally biased region" description="Low complexity" evidence="2">
    <location>
        <begin position="73"/>
        <end position="83"/>
    </location>
</feature>
<feature type="domain" description="Cwf19-like C-terminal" evidence="4">
    <location>
        <begin position="549"/>
        <end position="669"/>
    </location>
</feature>
<feature type="compositionally biased region" description="Basic and acidic residues" evidence="2">
    <location>
        <begin position="450"/>
        <end position="469"/>
    </location>
</feature>
<proteinExistence type="inferred from homology"/>
<feature type="region of interest" description="Disordered" evidence="2">
    <location>
        <begin position="1"/>
        <end position="222"/>
    </location>
</feature>
<feature type="region of interest" description="Disordered" evidence="2">
    <location>
        <begin position="450"/>
        <end position="470"/>
    </location>
</feature>
<feature type="domain" description="Cwf19-like protein C-terminal" evidence="3">
    <location>
        <begin position="678"/>
        <end position="775"/>
    </location>
</feature>
<keyword evidence="6" id="KW-1185">Reference proteome</keyword>
<feature type="region of interest" description="Disordered" evidence="2">
    <location>
        <begin position="295"/>
        <end position="352"/>
    </location>
</feature>
<evidence type="ECO:0000259" key="3">
    <source>
        <dbReference type="Pfam" id="PF04676"/>
    </source>
</evidence>
<feature type="compositionally biased region" description="Basic residues" evidence="2">
    <location>
        <begin position="62"/>
        <end position="71"/>
    </location>
</feature>
<evidence type="ECO:0000313" key="5">
    <source>
        <dbReference type="EMBL" id="RWR86591.1"/>
    </source>
</evidence>
<feature type="compositionally biased region" description="Basic and acidic residues" evidence="2">
    <location>
        <begin position="8"/>
        <end position="25"/>
    </location>
</feature>
<dbReference type="AlphaFoldDB" id="A0A3S3MMZ7"/>
<dbReference type="InterPro" id="IPR006768">
    <property type="entry name" value="Cwf19-like_C_dom-1"/>
</dbReference>
<feature type="compositionally biased region" description="Basic residues" evidence="2">
    <location>
        <begin position="126"/>
        <end position="137"/>
    </location>
</feature>
<dbReference type="Pfam" id="PF04676">
    <property type="entry name" value="CwfJ_C_2"/>
    <property type="match status" value="1"/>
</dbReference>
<comment type="similarity">
    <text evidence="1">Belongs to the CWF19 family.</text>
</comment>
<evidence type="ECO:0000313" key="6">
    <source>
        <dbReference type="Proteomes" id="UP000283530"/>
    </source>
</evidence>
<evidence type="ECO:0000256" key="2">
    <source>
        <dbReference type="SAM" id="MobiDB-lite"/>
    </source>
</evidence>
<dbReference type="InterPro" id="IPR006767">
    <property type="entry name" value="Cwf19-like_C_dom-2"/>
</dbReference>
<evidence type="ECO:0000256" key="1">
    <source>
        <dbReference type="ARBA" id="ARBA00006795"/>
    </source>
</evidence>
<feature type="compositionally biased region" description="Basic and acidic residues" evidence="2">
    <location>
        <begin position="155"/>
        <end position="167"/>
    </location>
</feature>
<feature type="region of interest" description="Disordered" evidence="2">
    <location>
        <begin position="515"/>
        <end position="539"/>
    </location>
</feature>
<organism evidence="5 6">
    <name type="scientific">Cinnamomum micranthum f. kanehirae</name>
    <dbReference type="NCBI Taxonomy" id="337451"/>
    <lineage>
        <taxon>Eukaryota</taxon>
        <taxon>Viridiplantae</taxon>
        <taxon>Streptophyta</taxon>
        <taxon>Embryophyta</taxon>
        <taxon>Tracheophyta</taxon>
        <taxon>Spermatophyta</taxon>
        <taxon>Magnoliopsida</taxon>
        <taxon>Magnoliidae</taxon>
        <taxon>Laurales</taxon>
        <taxon>Lauraceae</taxon>
        <taxon>Cinnamomum</taxon>
    </lineage>
</organism>
<feature type="region of interest" description="Disordered" evidence="2">
    <location>
        <begin position="388"/>
        <end position="427"/>
    </location>
</feature>
<gene>
    <name evidence="5" type="ORF">CKAN_01549800</name>
</gene>
<protein>
    <submittedName>
        <fullName evidence="5">Cwf19-like protein</fullName>
    </submittedName>
</protein>
<comment type="caution">
    <text evidence="5">The sequence shown here is derived from an EMBL/GenBank/DDBJ whole genome shotgun (WGS) entry which is preliminary data.</text>
</comment>
<name>A0A3S3MMZ7_9MAGN</name>
<accession>A0A3S3MMZ7</accession>
<sequence length="779" mass="89053">MLSGVKFIPRDELNPESHAAEDSKLHSSRKERKKSRSKKGKDRTKNKRAHYDSSDDEGIDKLKKRSNKKKWYSSDASSASLSESESDEVREKLKEKVKRRRKHKSDEDSLSSDGGGPSGKEDQRGGRKHKRSSHSRKQSGINALDEKDSSDDDRDSTLHDVARKEMGLEWMLKPANQVERIPKHADDTPEDLQVEEQVKKQNPRELNPYFKDDGSGYPEDASQTNQILSSSVVGDGGASWRLKALKRAKEQAAREGRNLDEVVEERWGSLGQLAVSVASRTVAPAHAHLRAIKDRRGRTENCESVTDDQTKKGTEKAHGDSREYFRGASRRHSHMREPKVHDSLSWGKRRAPKMSVEDTRLISEAVSNLNKFADDGDFLHEFNRRQKYDANGSSSTSHTNDERNEDQDSVLVSSESNHSSERCSASKQVLTANQLAAKVLQLRMKGKHEEAEKLLKESETTTVEQDSRAKTTGQDTIISYGGSVPSRQKKMEDNADVHLAAKIVQNKKFSLSGRADDEYDFDDAPSKKQRQKKGRELEHKTEKNIIPTRFSTQQERCHFCFENPTRPRHLVVSIANLTYLMLPQWQPVVQGHCCILTLQHESATRSVDNNVWEEIRNFKKCLIMMFAKQDREVVFLETVMGLAQQRRHCLVECIPLPSEIAKQAPLYFKKAIDEAEEEWSQHNAKRLIDTSEKGLRGSIPKDFPYFHVEFGLNKGFVHVIDDERQFKSNLGLNVIRGMLRLPEEDMYRRRKQDSVETQKQAVASFAHEWEPFDWTKQLD</sequence>
<dbReference type="InterPro" id="IPR040194">
    <property type="entry name" value="Cwf19-like"/>
</dbReference>
<evidence type="ECO:0000259" key="4">
    <source>
        <dbReference type="Pfam" id="PF04677"/>
    </source>
</evidence>
<feature type="compositionally biased region" description="Basic and acidic residues" evidence="2">
    <location>
        <begin position="308"/>
        <end position="325"/>
    </location>
</feature>
<dbReference type="OrthoDB" id="2113965at2759"/>
<dbReference type="PANTHER" id="PTHR12072">
    <property type="entry name" value="CWF19, CELL CYCLE CONTROL PROTEIN"/>
    <property type="match status" value="1"/>
</dbReference>
<dbReference type="Proteomes" id="UP000283530">
    <property type="component" value="Unassembled WGS sequence"/>
</dbReference>
<reference evidence="5 6" key="1">
    <citation type="journal article" date="2019" name="Nat. Plants">
        <title>Stout camphor tree genome fills gaps in understanding of flowering plant genome evolution.</title>
        <authorList>
            <person name="Chaw S.M."/>
            <person name="Liu Y.C."/>
            <person name="Wu Y.W."/>
            <person name="Wang H.Y."/>
            <person name="Lin C.I."/>
            <person name="Wu C.S."/>
            <person name="Ke H.M."/>
            <person name="Chang L.Y."/>
            <person name="Hsu C.Y."/>
            <person name="Yang H.T."/>
            <person name="Sudianto E."/>
            <person name="Hsu M.H."/>
            <person name="Wu K.P."/>
            <person name="Wang L.N."/>
            <person name="Leebens-Mack J.H."/>
            <person name="Tsai I.J."/>
        </authorList>
    </citation>
    <scope>NUCLEOTIDE SEQUENCE [LARGE SCALE GENOMIC DNA]</scope>
    <source>
        <strain evidence="6">cv. Chaw 1501</strain>
        <tissue evidence="5">Young leaves</tissue>
    </source>
</reference>